<evidence type="ECO:0000256" key="1">
    <source>
        <dbReference type="SAM" id="Phobius"/>
    </source>
</evidence>
<gene>
    <name evidence="2" type="ORF">BS50DRAFT_208422</name>
</gene>
<name>A0A2T2N4L6_CORCC</name>
<dbReference type="AlphaFoldDB" id="A0A2T2N4L6"/>
<dbReference type="InterPro" id="IPR021514">
    <property type="entry name" value="DUF3176"/>
</dbReference>
<keyword evidence="3" id="KW-1185">Reference proteome</keyword>
<reference evidence="2 3" key="1">
    <citation type="journal article" date="2018" name="Front. Microbiol.">
        <title>Genome-Wide Analysis of Corynespora cassiicola Leaf Fall Disease Putative Effectors.</title>
        <authorList>
            <person name="Lopez D."/>
            <person name="Ribeiro S."/>
            <person name="Label P."/>
            <person name="Fumanal B."/>
            <person name="Venisse J.S."/>
            <person name="Kohler A."/>
            <person name="de Oliveira R.R."/>
            <person name="Labutti K."/>
            <person name="Lipzen A."/>
            <person name="Lail K."/>
            <person name="Bauer D."/>
            <person name="Ohm R.A."/>
            <person name="Barry K.W."/>
            <person name="Spatafora J."/>
            <person name="Grigoriev I.V."/>
            <person name="Martin F.M."/>
            <person name="Pujade-Renaud V."/>
        </authorList>
    </citation>
    <scope>NUCLEOTIDE SEQUENCE [LARGE SCALE GENOMIC DNA]</scope>
    <source>
        <strain evidence="2 3">Philippines</strain>
    </source>
</reference>
<sequence>MKMILSKFKATFTTSGSTNHFKENVRASLLRKAKTVDKNVIRSRLVVWKIEISALLLTTAGYVALIFALLAFDGQTQEGWHLTYFTRNTVLASLSTLMRMSLMYSVASCLGQSKWIWFSPKYKHHKPRKLEDFKRFDDASRGILGSIGLLPSVLFRRGHGLATLGATITIGVIAFDPFAQNILGVKHRQVTNLGEANLGSIAIAQSYTYRSNKLFPELNRDQERSAISGLVGMSAPVFAEVCPTGNCTWPSTYTLAMCSGCKAVTGNVTLYLHPYGNQTLEFPDPYSRSPIIEFDGDLYNDSSIYTKHGRLYAGGVAVRRNHGLGVVDTLCGLWFCMKEYNVSIHNGKRNEAVAVIKERVTILKDGLRKYAKLADLSSPLGDKTTKGFVVYLSEANGLFERFAHAVRVLNSGFYITTDMWKTHDGLERWFDNVAESLTYTNRKHLNTSQHIQAQYRGTSSTTEAYIDVRWVWIIYPTILVVAAYIHLAATMWQNENTIAWKSNPLVPLLMSLSKGETRDSLANEPDLIDEDGHVSCAVRNR</sequence>
<evidence type="ECO:0000313" key="2">
    <source>
        <dbReference type="EMBL" id="PSN60371.1"/>
    </source>
</evidence>
<dbReference type="OrthoDB" id="5376804at2759"/>
<dbReference type="Pfam" id="PF11374">
    <property type="entry name" value="DUF3176"/>
    <property type="match status" value="1"/>
</dbReference>
<dbReference type="Proteomes" id="UP000240883">
    <property type="component" value="Unassembled WGS sequence"/>
</dbReference>
<dbReference type="EMBL" id="KZ678149">
    <property type="protein sequence ID" value="PSN60371.1"/>
    <property type="molecule type" value="Genomic_DNA"/>
</dbReference>
<dbReference type="PANTHER" id="PTHR35394">
    <property type="entry name" value="DUF3176 DOMAIN-CONTAINING PROTEIN"/>
    <property type="match status" value="1"/>
</dbReference>
<feature type="transmembrane region" description="Helical" evidence="1">
    <location>
        <begin position="92"/>
        <end position="117"/>
    </location>
</feature>
<accession>A0A2T2N4L6</accession>
<proteinExistence type="predicted"/>
<keyword evidence="1" id="KW-1133">Transmembrane helix</keyword>
<keyword evidence="1" id="KW-0472">Membrane</keyword>
<keyword evidence="1" id="KW-0812">Transmembrane</keyword>
<feature type="transmembrane region" description="Helical" evidence="1">
    <location>
        <begin position="52"/>
        <end position="72"/>
    </location>
</feature>
<organism evidence="2 3">
    <name type="scientific">Corynespora cassiicola Philippines</name>
    <dbReference type="NCBI Taxonomy" id="1448308"/>
    <lineage>
        <taxon>Eukaryota</taxon>
        <taxon>Fungi</taxon>
        <taxon>Dikarya</taxon>
        <taxon>Ascomycota</taxon>
        <taxon>Pezizomycotina</taxon>
        <taxon>Dothideomycetes</taxon>
        <taxon>Pleosporomycetidae</taxon>
        <taxon>Pleosporales</taxon>
        <taxon>Corynesporascaceae</taxon>
        <taxon>Corynespora</taxon>
    </lineage>
</organism>
<dbReference type="PANTHER" id="PTHR35394:SF5">
    <property type="entry name" value="DUF3176 DOMAIN-CONTAINING PROTEIN"/>
    <property type="match status" value="1"/>
</dbReference>
<evidence type="ECO:0000313" key="3">
    <source>
        <dbReference type="Proteomes" id="UP000240883"/>
    </source>
</evidence>
<feature type="transmembrane region" description="Helical" evidence="1">
    <location>
        <begin position="470"/>
        <end position="492"/>
    </location>
</feature>
<dbReference type="STRING" id="1448308.A0A2T2N4L6"/>
<protein>
    <submittedName>
        <fullName evidence="2">Uncharacterized protein</fullName>
    </submittedName>
</protein>